<reference evidence="1" key="1">
    <citation type="submission" date="2023-06" db="EMBL/GenBank/DDBJ databases">
        <authorList>
            <person name="Jiang Y."/>
            <person name="Liu Q."/>
        </authorList>
    </citation>
    <scope>NUCLEOTIDE SEQUENCE</scope>
    <source>
        <strain evidence="1">CGMCC 1.12090</strain>
    </source>
</reference>
<dbReference type="Proteomes" id="UP001169027">
    <property type="component" value="Unassembled WGS sequence"/>
</dbReference>
<organism evidence="1 2">
    <name type="scientific">Variovorax ginsengisoli</name>
    <dbReference type="NCBI Taxonomy" id="363844"/>
    <lineage>
        <taxon>Bacteria</taxon>
        <taxon>Pseudomonadati</taxon>
        <taxon>Pseudomonadota</taxon>
        <taxon>Betaproteobacteria</taxon>
        <taxon>Burkholderiales</taxon>
        <taxon>Comamonadaceae</taxon>
        <taxon>Variovorax</taxon>
    </lineage>
</organism>
<name>A0ABT8SA36_9BURK</name>
<sequence length="96" mass="10719">MKPSAAAPKPLTPSQIKLVLELLELRQLAPKETAAKFDRLARGKTFSEAQQEAIEILFALEEDEIPDALFDFADDEARDIVRDGLAHEARLTFVRA</sequence>
<dbReference type="EMBL" id="JAUKVY010000022">
    <property type="protein sequence ID" value="MDO1535768.1"/>
    <property type="molecule type" value="Genomic_DNA"/>
</dbReference>
<evidence type="ECO:0000313" key="2">
    <source>
        <dbReference type="Proteomes" id="UP001169027"/>
    </source>
</evidence>
<keyword evidence="2" id="KW-1185">Reference proteome</keyword>
<proteinExistence type="predicted"/>
<comment type="caution">
    <text evidence="1">The sequence shown here is derived from an EMBL/GenBank/DDBJ whole genome shotgun (WGS) entry which is preliminary data.</text>
</comment>
<evidence type="ECO:0000313" key="1">
    <source>
        <dbReference type="EMBL" id="MDO1535768.1"/>
    </source>
</evidence>
<gene>
    <name evidence="1" type="ORF">Q2T77_26135</name>
</gene>
<protein>
    <submittedName>
        <fullName evidence="1">Uncharacterized protein</fullName>
    </submittedName>
</protein>
<dbReference type="RefSeq" id="WP_286537930.1">
    <property type="nucleotide sequence ID" value="NZ_JAUJZH010000022.1"/>
</dbReference>
<accession>A0ABT8SA36</accession>